<keyword evidence="7" id="KW-1185">Reference proteome</keyword>
<evidence type="ECO:0000256" key="1">
    <source>
        <dbReference type="ARBA" id="ARBA00004141"/>
    </source>
</evidence>
<feature type="domain" description="Neurotransmitter-gated ion-channel ligand-binding" evidence="4">
    <location>
        <begin position="10"/>
        <end position="214"/>
    </location>
</feature>
<keyword evidence="5" id="KW-0675">Receptor</keyword>
<dbReference type="Pfam" id="PF02931">
    <property type="entry name" value="Neur_chan_LBD"/>
    <property type="match status" value="1"/>
</dbReference>
<comment type="similarity">
    <text evidence="3">Belongs to the ligand-gated ion channel (TC 1.A.9) family.</text>
</comment>
<name>A0A3S3PWT5_9ACAR</name>
<keyword evidence="3" id="KW-0813">Transport</keyword>
<keyword evidence="3" id="KW-0407">Ion channel</keyword>
<dbReference type="InterPro" id="IPR006202">
    <property type="entry name" value="Neur_chan_lig-bd"/>
</dbReference>
<protein>
    <submittedName>
        <fullName evidence="5">Nicotinic acetylcholine receptor subunit beta3-like protein</fullName>
    </submittedName>
</protein>
<dbReference type="InterPro" id="IPR018000">
    <property type="entry name" value="Neurotransmitter_ion_chnl_CS"/>
</dbReference>
<keyword evidence="3" id="KW-0812">Transmembrane</keyword>
<dbReference type="CDD" id="cd18989">
    <property type="entry name" value="LGIC_ECD_cation"/>
    <property type="match status" value="1"/>
</dbReference>
<dbReference type="FunFam" id="2.70.170.10:FF:000028">
    <property type="entry name" value="AcetylCholine Receptor"/>
    <property type="match status" value="1"/>
</dbReference>
<dbReference type="GO" id="GO:0004888">
    <property type="term" value="F:transmembrane signaling receptor activity"/>
    <property type="evidence" value="ECO:0007669"/>
    <property type="project" value="InterPro"/>
</dbReference>
<dbReference type="Gene3D" id="2.70.170.10">
    <property type="entry name" value="Neurotransmitter-gated ion-channel ligand-binding domain"/>
    <property type="match status" value="1"/>
</dbReference>
<comment type="caution">
    <text evidence="5">The sequence shown here is derived from an EMBL/GenBank/DDBJ whole genome shotgun (WGS) entry which is preliminary data.</text>
</comment>
<dbReference type="GO" id="GO:0016020">
    <property type="term" value="C:membrane"/>
    <property type="evidence" value="ECO:0007669"/>
    <property type="project" value="UniProtKB-SubCell"/>
</dbReference>
<reference evidence="5 7" key="1">
    <citation type="journal article" date="2018" name="Gigascience">
        <title>Genomes of trombidid mites reveal novel predicted allergens and laterally-transferred genes associated with secondary metabolism.</title>
        <authorList>
            <person name="Dong X."/>
            <person name="Chaisiri K."/>
            <person name="Xia D."/>
            <person name="Armstrong S.D."/>
            <person name="Fang Y."/>
            <person name="Donnelly M.J."/>
            <person name="Kadowaki T."/>
            <person name="McGarry J.W."/>
            <person name="Darby A.C."/>
            <person name="Makepeace B.L."/>
        </authorList>
    </citation>
    <scope>NUCLEOTIDE SEQUENCE [LARGE SCALE GENOMIC DNA]</scope>
    <source>
        <strain evidence="5">UoL-WK</strain>
    </source>
</reference>
<feature type="transmembrane region" description="Helical" evidence="3">
    <location>
        <begin position="364"/>
        <end position="386"/>
    </location>
</feature>
<dbReference type="InterPro" id="IPR006201">
    <property type="entry name" value="Neur_channel"/>
</dbReference>
<feature type="transmembrane region" description="Helical" evidence="3">
    <location>
        <begin position="217"/>
        <end position="240"/>
    </location>
</feature>
<organism evidence="5 7">
    <name type="scientific">Dinothrombium tinctorium</name>
    <dbReference type="NCBI Taxonomy" id="1965070"/>
    <lineage>
        <taxon>Eukaryota</taxon>
        <taxon>Metazoa</taxon>
        <taxon>Ecdysozoa</taxon>
        <taxon>Arthropoda</taxon>
        <taxon>Chelicerata</taxon>
        <taxon>Arachnida</taxon>
        <taxon>Acari</taxon>
        <taxon>Acariformes</taxon>
        <taxon>Trombidiformes</taxon>
        <taxon>Prostigmata</taxon>
        <taxon>Anystina</taxon>
        <taxon>Parasitengona</taxon>
        <taxon>Trombidioidea</taxon>
        <taxon>Trombidiidae</taxon>
        <taxon>Dinothrombium</taxon>
    </lineage>
</organism>
<comment type="subcellular location">
    <subcellularLocation>
        <location evidence="1">Membrane</location>
        <topology evidence="1">Multi-pass membrane protein</topology>
    </subcellularLocation>
</comment>
<evidence type="ECO:0000256" key="2">
    <source>
        <dbReference type="ARBA" id="ARBA00023136"/>
    </source>
</evidence>
<dbReference type="PROSITE" id="PS00236">
    <property type="entry name" value="NEUROTR_ION_CHANNEL"/>
    <property type="match status" value="1"/>
</dbReference>
<dbReference type="SUPFAM" id="SSF63712">
    <property type="entry name" value="Nicotinic receptor ligand binding domain-like"/>
    <property type="match status" value="1"/>
</dbReference>
<dbReference type="PRINTS" id="PR00252">
    <property type="entry name" value="NRIONCHANNEL"/>
</dbReference>
<dbReference type="OrthoDB" id="6516677at2759"/>
<evidence type="ECO:0000313" key="7">
    <source>
        <dbReference type="Proteomes" id="UP000285301"/>
    </source>
</evidence>
<dbReference type="Proteomes" id="UP000285301">
    <property type="component" value="Unassembled WGS sequence"/>
</dbReference>
<evidence type="ECO:0000313" key="5">
    <source>
        <dbReference type="EMBL" id="RWS17833.1"/>
    </source>
</evidence>
<evidence type="ECO:0000259" key="4">
    <source>
        <dbReference type="Pfam" id="PF02931"/>
    </source>
</evidence>
<evidence type="ECO:0000313" key="6">
    <source>
        <dbReference type="EMBL" id="RWS17839.1"/>
    </source>
</evidence>
<gene>
    <name evidence="6" type="ORF">B4U79_02869</name>
    <name evidence="5" type="ORF">B4U79_13801</name>
</gene>
<keyword evidence="2 3" id="KW-0472">Membrane</keyword>
<accession>A0A3S3PWT5</accession>
<dbReference type="STRING" id="1965070.A0A3S3PWT5"/>
<reference evidence="5" key="2">
    <citation type="submission" date="2018-11" db="EMBL/GenBank/DDBJ databases">
        <title>Trombidioid mite genomics.</title>
        <authorList>
            <person name="Dong X."/>
        </authorList>
    </citation>
    <scope>NUCLEOTIDE SEQUENCE</scope>
    <source>
        <strain evidence="5">UoL-WK</strain>
    </source>
</reference>
<feature type="transmembrane region" description="Helical" evidence="3">
    <location>
        <begin position="246"/>
        <end position="265"/>
    </location>
</feature>
<dbReference type="InterPro" id="IPR036734">
    <property type="entry name" value="Neur_chan_lig-bd_sf"/>
</dbReference>
<evidence type="ECO:0000256" key="3">
    <source>
        <dbReference type="RuleBase" id="RU000687"/>
    </source>
</evidence>
<keyword evidence="3" id="KW-1133">Transmembrane helix</keyword>
<proteinExistence type="inferred from homology"/>
<sequence>MNEFGDYIKLRADLLSKIQYNKFNRPVKSHTSTTTIQLNVYILQFVKLDADGLLSNIYFSMLWKDENLVWNASQYNNLDLVDFAFEEVWTPDIIAWNAKSPTPSEDLKQTTLTVNSTGYVRWRTQATLNTYCYINLNDYPFDEQRCAVTLGSWMHYQREINLTRYGKGESDSIYGPLRLNPEWDVSKMSSNWWNQGTVNGYSIVSFKFKFKRKISSFHYTVFMPYLAASLLVIATFWTPIGSKFRYIYTNIAVVIFVTLLIFLSYKIGIWTYGVPYAIRCVSINLLMTIVLINFSSLVSDYFKSLIEKRVNPPLFLVKALALKQLNAILCLTTKEENSLITECVESDEESAAAIGKRNDSSSKWMILLEIIDRCCFCLYVILFLVFHS</sequence>
<dbReference type="GO" id="GO:0005230">
    <property type="term" value="F:extracellular ligand-gated monoatomic ion channel activity"/>
    <property type="evidence" value="ECO:0007669"/>
    <property type="project" value="InterPro"/>
</dbReference>
<keyword evidence="3" id="KW-0406">Ion transport</keyword>
<dbReference type="AlphaFoldDB" id="A0A3S3PWT5"/>
<dbReference type="EMBL" id="NCKU01000030">
    <property type="protein sequence ID" value="RWS17839.1"/>
    <property type="molecule type" value="Genomic_DNA"/>
</dbReference>
<dbReference type="PANTHER" id="PTHR18945">
    <property type="entry name" value="NEUROTRANSMITTER GATED ION CHANNEL"/>
    <property type="match status" value="1"/>
</dbReference>
<dbReference type="EMBL" id="NCKU01000031">
    <property type="protein sequence ID" value="RWS17833.1"/>
    <property type="molecule type" value="Genomic_DNA"/>
</dbReference>
<feature type="transmembrane region" description="Helical" evidence="3">
    <location>
        <begin position="277"/>
        <end position="298"/>
    </location>
</feature>